<reference evidence="1 2" key="1">
    <citation type="submission" date="2015-07" db="EMBL/GenBank/DDBJ databases">
        <title>Acinetobacter yuneri, a novel member of Acinetobacter calcoaceticus-Acinetobacter baumannii complex isolated from clinical specimen.</title>
        <authorList>
            <person name="Yu Y."/>
        </authorList>
    </citation>
    <scope>NUCLEOTIDE SEQUENCE [LARGE SCALE GENOMIC DNA]</scope>
    <source>
        <strain evidence="1 2">A362</strain>
    </source>
</reference>
<evidence type="ECO:0008006" key="3">
    <source>
        <dbReference type="Google" id="ProtNLM"/>
    </source>
</evidence>
<accession>A0A1V2V0T7</accession>
<comment type="caution">
    <text evidence="1">The sequence shown here is derived from an EMBL/GenBank/DDBJ whole genome shotgun (WGS) entry which is preliminary data.</text>
</comment>
<evidence type="ECO:0000313" key="2">
    <source>
        <dbReference type="Proteomes" id="UP000189376"/>
    </source>
</evidence>
<dbReference type="RefSeq" id="WP_077168702.1">
    <property type="nucleotide sequence ID" value="NZ_LFZS01000002.1"/>
</dbReference>
<dbReference type="EMBL" id="LFZS01000002">
    <property type="protein sequence ID" value="ONN55852.1"/>
    <property type="molecule type" value="Genomic_DNA"/>
</dbReference>
<evidence type="ECO:0000313" key="1">
    <source>
        <dbReference type="EMBL" id="ONN55852.1"/>
    </source>
</evidence>
<dbReference type="Proteomes" id="UP000189376">
    <property type="component" value="Unassembled WGS sequence"/>
</dbReference>
<sequence length="297" mass="35339">MNIASVKTSYFEPWLQFNHPMVRQLAFTIASPNLLCHLPQSLAIQHSFQLHSDLTWGQHFQNYLPRLQQLDESPEPLLLFMSRLKSTRLGLRFENLLWFWLQEDQYHSYQLLGHSIQKIEGAKTLGELDFLILNKETQQIEHWEVALKYYLGEGQLNLEQWIGLNREDTLSTKLYHFTDKQFQFSEALDCKIQQRFAVLKGQLYLPLNLAQEQSIPHWINSNRRLGYWGTNIPDSKFYRLERHEWLCPNKQVSSNTAYWWTDGLYCKNNKDIQFYMFRHPSLLSLGHVGNEKMPLYK</sequence>
<proteinExistence type="predicted"/>
<keyword evidence="2" id="KW-1185">Reference proteome</keyword>
<gene>
    <name evidence="1" type="ORF">AC058_04490</name>
</gene>
<dbReference type="Pfam" id="PF08907">
    <property type="entry name" value="DUF1853"/>
    <property type="match status" value="1"/>
</dbReference>
<protein>
    <recommendedName>
        <fullName evidence="3">DUF1853 family protein</fullName>
    </recommendedName>
</protein>
<dbReference type="AlphaFoldDB" id="A0A1V2V0T7"/>
<dbReference type="InterPro" id="IPR015003">
    <property type="entry name" value="DUF1853"/>
</dbReference>
<organism evidence="1 2">
    <name type="scientific">Acinetobacter genomosp. 33YU</name>
    <dbReference type="NCBI Taxonomy" id="1675530"/>
    <lineage>
        <taxon>Bacteria</taxon>
        <taxon>Pseudomonadati</taxon>
        <taxon>Pseudomonadota</taxon>
        <taxon>Gammaproteobacteria</taxon>
        <taxon>Moraxellales</taxon>
        <taxon>Moraxellaceae</taxon>
        <taxon>Acinetobacter</taxon>
    </lineage>
</organism>
<name>A0A1V2V0T7_9GAMM</name>